<organism evidence="2 3">
    <name type="scientific">Ferrovibrio xuzhouensis</name>
    <dbReference type="NCBI Taxonomy" id="1576914"/>
    <lineage>
        <taxon>Bacteria</taxon>
        <taxon>Pseudomonadati</taxon>
        <taxon>Pseudomonadota</taxon>
        <taxon>Alphaproteobacteria</taxon>
        <taxon>Rhodospirillales</taxon>
        <taxon>Rhodospirillaceae</taxon>
        <taxon>Ferrovibrio</taxon>
    </lineage>
</organism>
<feature type="domain" description="Thiolase C-terminal" evidence="1">
    <location>
        <begin position="256"/>
        <end position="369"/>
    </location>
</feature>
<dbReference type="InterPro" id="IPR016039">
    <property type="entry name" value="Thiolase-like"/>
</dbReference>
<name>A0ABV7VE66_9PROT</name>
<keyword evidence="2" id="KW-0012">Acyltransferase</keyword>
<evidence type="ECO:0000313" key="2">
    <source>
        <dbReference type="EMBL" id="MFC3674911.1"/>
    </source>
</evidence>
<dbReference type="Gene3D" id="3.40.47.10">
    <property type="match status" value="1"/>
</dbReference>
<dbReference type="PANTHER" id="PTHR42870:SF1">
    <property type="entry name" value="NON-SPECIFIC LIPID-TRANSFER PROTEIN-LIKE 2"/>
    <property type="match status" value="1"/>
</dbReference>
<dbReference type="Pfam" id="PF22691">
    <property type="entry name" value="Thiolase_C_1"/>
    <property type="match status" value="1"/>
</dbReference>
<accession>A0ABV7VE66</accession>
<dbReference type="EMBL" id="JBHRYJ010000001">
    <property type="protein sequence ID" value="MFC3674911.1"/>
    <property type="molecule type" value="Genomic_DNA"/>
</dbReference>
<reference evidence="3" key="1">
    <citation type="journal article" date="2019" name="Int. J. Syst. Evol. Microbiol.">
        <title>The Global Catalogue of Microorganisms (GCM) 10K type strain sequencing project: providing services to taxonomists for standard genome sequencing and annotation.</title>
        <authorList>
            <consortium name="The Broad Institute Genomics Platform"/>
            <consortium name="The Broad Institute Genome Sequencing Center for Infectious Disease"/>
            <person name="Wu L."/>
            <person name="Ma J."/>
        </authorList>
    </citation>
    <scope>NUCLEOTIDE SEQUENCE [LARGE SCALE GENOMIC DNA]</scope>
    <source>
        <strain evidence="3">KCTC 42182</strain>
    </source>
</reference>
<comment type="caution">
    <text evidence="2">The sequence shown here is derived from an EMBL/GenBank/DDBJ whole genome shotgun (WGS) entry which is preliminary data.</text>
</comment>
<protein>
    <submittedName>
        <fullName evidence="2">Thiolase family protein</fullName>
        <ecNumber evidence="2">2.3.1.-</ecNumber>
    </submittedName>
</protein>
<dbReference type="EC" id="2.3.1.-" evidence="2"/>
<dbReference type="RefSeq" id="WP_379725336.1">
    <property type="nucleotide sequence ID" value="NZ_JBHRYJ010000001.1"/>
</dbReference>
<dbReference type="CDD" id="cd00829">
    <property type="entry name" value="SCP-x_thiolase"/>
    <property type="match status" value="1"/>
</dbReference>
<dbReference type="GO" id="GO:0016746">
    <property type="term" value="F:acyltransferase activity"/>
    <property type="evidence" value="ECO:0007669"/>
    <property type="project" value="UniProtKB-KW"/>
</dbReference>
<dbReference type="InterPro" id="IPR055140">
    <property type="entry name" value="Thiolase_C_2"/>
</dbReference>
<gene>
    <name evidence="2" type="ORF">ACFOOQ_05095</name>
</gene>
<dbReference type="Proteomes" id="UP001595711">
    <property type="component" value="Unassembled WGS sequence"/>
</dbReference>
<sequence>MVPDRDVIAMIGFGSSEIERRSDRGIAAFALDAAVAAIEDAGIERDDIDGYVGAPWATNAGALHAEGGDELSYRPAVRLLGITGLVYGADLYRGFPTDMVIAAAHALRSGDVRYVLGLRALYNPKDTNYATAKTDRAYGDDQFVKPFGYSAGGARFATRQRRYMALSGATRRDLYEVIASSRRHAAHNPLAIWKGRMVNLDEYMAAPMIASPHCLFDCDMPVCGAAAFVMTTTRYLPEGCQPVYVRGWSGHQKPHAVFEMSGLSRDDIGHCQLYDGFSSMVYEWIEAFGWCESHQAWKYFRDGHAERDGKMPVNSFGGSLGEGRLHGMGHLREGYLQVAGRAGDRQLAASDNCLIQVGPYDSSSFVILSRSAGRAS</sequence>
<dbReference type="SUPFAM" id="SSF53901">
    <property type="entry name" value="Thiolase-like"/>
    <property type="match status" value="2"/>
</dbReference>
<dbReference type="PANTHER" id="PTHR42870">
    <property type="entry name" value="ACETYL-COA C-ACETYLTRANSFERASE"/>
    <property type="match status" value="1"/>
</dbReference>
<proteinExistence type="predicted"/>
<keyword evidence="2" id="KW-0808">Transferase</keyword>
<evidence type="ECO:0000313" key="3">
    <source>
        <dbReference type="Proteomes" id="UP001595711"/>
    </source>
</evidence>
<keyword evidence="3" id="KW-1185">Reference proteome</keyword>
<evidence type="ECO:0000259" key="1">
    <source>
        <dbReference type="Pfam" id="PF22691"/>
    </source>
</evidence>